<dbReference type="Pfam" id="PF05552">
    <property type="entry name" value="MS_channel_1st_1"/>
    <property type="match status" value="2"/>
</dbReference>
<dbReference type="EMBL" id="CP007514">
    <property type="protein sequence ID" value="AHY46496.1"/>
    <property type="molecule type" value="Genomic_DNA"/>
</dbReference>
<name>A0A023X2Q8_RUBRA</name>
<reference evidence="4" key="2">
    <citation type="submission" date="2023-11" db="EMBL/GenBank/DDBJ databases">
        <title>MicrobeMod: A computational toolkit for identifying prokaryotic methylation and restriction-modification with nanopore sequencing.</title>
        <authorList>
            <person name="Crits-Christoph A."/>
            <person name="Kang S.C."/>
            <person name="Lee H."/>
            <person name="Ostrov N."/>
        </authorList>
    </citation>
    <scope>NUCLEOTIDE SEQUENCE</scope>
    <source>
        <strain evidence="4">ATCC 51242</strain>
    </source>
</reference>
<evidence type="ECO:0000313" key="5">
    <source>
        <dbReference type="Proteomes" id="UP000025229"/>
    </source>
</evidence>
<evidence type="ECO:0000256" key="2">
    <source>
        <dbReference type="SAM" id="Phobius"/>
    </source>
</evidence>
<feature type="transmembrane region" description="Helical" evidence="2">
    <location>
        <begin position="174"/>
        <end position="196"/>
    </location>
</feature>
<evidence type="ECO:0000313" key="4">
    <source>
        <dbReference type="EMBL" id="MDX5893903.1"/>
    </source>
</evidence>
<dbReference type="PANTHER" id="PTHR30221">
    <property type="entry name" value="SMALL-CONDUCTANCE MECHANOSENSITIVE CHANNEL"/>
    <property type="match status" value="1"/>
</dbReference>
<feature type="transmembrane region" description="Helical" evidence="2">
    <location>
        <begin position="19"/>
        <end position="37"/>
    </location>
</feature>
<evidence type="ECO:0000256" key="1">
    <source>
        <dbReference type="SAM" id="MobiDB-lite"/>
    </source>
</evidence>
<dbReference type="AlphaFoldDB" id="A0A023X2Q8"/>
<dbReference type="InterPro" id="IPR008910">
    <property type="entry name" value="MSC_TM_helix"/>
</dbReference>
<dbReference type="HOGENOM" id="CLU_049564_2_1_11"/>
<proteinExistence type="predicted"/>
<evidence type="ECO:0000313" key="3">
    <source>
        <dbReference type="EMBL" id="AHY46496.1"/>
    </source>
</evidence>
<keyword evidence="2" id="KW-0472">Membrane</keyword>
<protein>
    <submittedName>
        <fullName evidence="3">Conserved TM helix</fullName>
    </submittedName>
</protein>
<feature type="region of interest" description="Disordered" evidence="1">
    <location>
        <begin position="212"/>
        <end position="259"/>
    </location>
</feature>
<accession>A0A023X2Q8</accession>
<keyword evidence="5" id="KW-1185">Reference proteome</keyword>
<keyword evidence="2" id="KW-1133">Transmembrane helix</keyword>
<reference evidence="3 5" key="1">
    <citation type="submission" date="2014-03" db="EMBL/GenBank/DDBJ databases">
        <title>Complete genome sequence of the Radio-Resistant Rubrobacter radiotolerans RSPS-4.</title>
        <authorList>
            <person name="Egas C.C."/>
            <person name="Barroso C.C."/>
            <person name="Froufe H.J.C."/>
            <person name="Pacheco J.J."/>
            <person name="Albuquerque L.L."/>
            <person name="da Costa M.M.S."/>
        </authorList>
    </citation>
    <scope>NUCLEOTIDE SEQUENCE [LARGE SCALE GENOMIC DNA]</scope>
    <source>
        <strain evidence="3 5">RSPS-4</strain>
    </source>
</reference>
<keyword evidence="2" id="KW-0812">Transmembrane</keyword>
<dbReference type="KEGG" id="rrd:RradSPS_1213"/>
<feature type="transmembrane region" description="Helical" evidence="2">
    <location>
        <begin position="82"/>
        <end position="105"/>
    </location>
</feature>
<feature type="compositionally biased region" description="Basic and acidic residues" evidence="1">
    <location>
        <begin position="246"/>
        <end position="259"/>
    </location>
</feature>
<feature type="compositionally biased region" description="Basic and acidic residues" evidence="1">
    <location>
        <begin position="212"/>
        <end position="224"/>
    </location>
</feature>
<dbReference type="EMBL" id="JAWXXX010000001">
    <property type="protein sequence ID" value="MDX5893903.1"/>
    <property type="molecule type" value="Genomic_DNA"/>
</dbReference>
<sequence length="259" mass="27781">MIQTVQQSLTEGLATLMNFIPQIIGALVILIIGYIVAKILEAIAKRVLQGLGFEGWMERGGIKQFFERSQTRQTPLSIIGKLVFWLVFIVAITMAVEALGIQQISQVLSTFIAYIPQIIAAILIFILAALLANFLAGIVRGATGSNLLGSIAQYGIIVFAAFAALTQLGIAQELIVPTFLIALGAVALAAALAFGIGSQGVARELVEEAYSRRGEVKQEFEREGSSSSGRGGGSAGERAARTSGDTVRREEEQTRRRNR</sequence>
<feature type="transmembrane region" description="Helical" evidence="2">
    <location>
        <begin position="147"/>
        <end position="168"/>
    </location>
</feature>
<dbReference type="Proteomes" id="UP000025229">
    <property type="component" value="Chromosome"/>
</dbReference>
<dbReference type="RefSeq" id="WP_051589445.1">
    <property type="nucleotide sequence ID" value="NZ_CP007514.1"/>
</dbReference>
<gene>
    <name evidence="3" type="ORF">RradSPS_1213</name>
    <name evidence="4" type="ORF">SIL72_07640</name>
</gene>
<dbReference type="InterPro" id="IPR045275">
    <property type="entry name" value="MscS_archaea/bacteria_type"/>
</dbReference>
<organism evidence="3 5">
    <name type="scientific">Rubrobacter radiotolerans</name>
    <name type="common">Arthrobacter radiotolerans</name>
    <dbReference type="NCBI Taxonomy" id="42256"/>
    <lineage>
        <taxon>Bacteria</taxon>
        <taxon>Bacillati</taxon>
        <taxon>Actinomycetota</taxon>
        <taxon>Rubrobacteria</taxon>
        <taxon>Rubrobacterales</taxon>
        <taxon>Rubrobacteraceae</taxon>
        <taxon>Rubrobacter</taxon>
    </lineage>
</organism>
<dbReference type="eggNOG" id="COG0668">
    <property type="taxonomic scope" value="Bacteria"/>
</dbReference>
<dbReference type="PANTHER" id="PTHR30221:SF1">
    <property type="entry name" value="SMALL-CONDUCTANCE MECHANOSENSITIVE CHANNEL"/>
    <property type="match status" value="1"/>
</dbReference>
<dbReference type="STRING" id="42256.RradSPS_1213"/>
<feature type="transmembrane region" description="Helical" evidence="2">
    <location>
        <begin position="111"/>
        <end position="135"/>
    </location>
</feature>
<dbReference type="GO" id="GO:0008381">
    <property type="term" value="F:mechanosensitive monoatomic ion channel activity"/>
    <property type="evidence" value="ECO:0007669"/>
    <property type="project" value="InterPro"/>
</dbReference>
<dbReference type="OrthoDB" id="5184470at2"/>
<dbReference type="Gene3D" id="1.10.287.1260">
    <property type="match status" value="1"/>
</dbReference>
<dbReference type="Proteomes" id="UP001281130">
    <property type="component" value="Unassembled WGS sequence"/>
</dbReference>